<evidence type="ECO:0000313" key="1">
    <source>
        <dbReference type="EMBL" id="CAE6939251.1"/>
    </source>
</evidence>
<evidence type="ECO:0000313" key="2">
    <source>
        <dbReference type="Proteomes" id="UP000604046"/>
    </source>
</evidence>
<name>A0A812H1Q9_9DINO</name>
<comment type="caution">
    <text evidence="1">The sequence shown here is derived from an EMBL/GenBank/DDBJ whole genome shotgun (WGS) entry which is preliminary data.</text>
</comment>
<reference evidence="1" key="1">
    <citation type="submission" date="2021-02" db="EMBL/GenBank/DDBJ databases">
        <authorList>
            <person name="Dougan E. K."/>
            <person name="Rhodes N."/>
            <person name="Thang M."/>
            <person name="Chan C."/>
        </authorList>
    </citation>
    <scope>NUCLEOTIDE SEQUENCE</scope>
</reference>
<accession>A0A812H1Q9</accession>
<protein>
    <submittedName>
        <fullName evidence="1">PPP2R5D protein</fullName>
    </submittedName>
</protein>
<organism evidence="1 2">
    <name type="scientific">Symbiodinium natans</name>
    <dbReference type="NCBI Taxonomy" id="878477"/>
    <lineage>
        <taxon>Eukaryota</taxon>
        <taxon>Sar</taxon>
        <taxon>Alveolata</taxon>
        <taxon>Dinophyceae</taxon>
        <taxon>Suessiales</taxon>
        <taxon>Symbiodiniaceae</taxon>
        <taxon>Symbiodinium</taxon>
    </lineage>
</organism>
<gene>
    <name evidence="1" type="primary">PPP2R5D</name>
    <name evidence="1" type="ORF">SNAT2548_LOCUS1148</name>
</gene>
<dbReference type="OrthoDB" id="411264at2759"/>
<keyword evidence="2" id="KW-1185">Reference proteome</keyword>
<dbReference type="Proteomes" id="UP000604046">
    <property type="component" value="Unassembled WGS sequence"/>
</dbReference>
<sequence>MAVLTAPQHCFDGYFTALACCGPVDRLGCWTKTFDGHRAHCCHGWALQARELLQKKLAQVQDSEGPCPASFDLFHFRSMGMPLSATKWVVTDADVQEREAFQLGHRQLADRCSHEALHEDEEEATVRLWDSLPDRSGRIVNFGAGSWVDPLWAVALQRNATGLFVDPMGPPKELPPPPRGIQFVSGFVRSDNIRQLLRRSGFGGTPAFRYKAHAHSLP</sequence>
<proteinExistence type="predicted"/>
<dbReference type="EMBL" id="CAJNDS010000060">
    <property type="protein sequence ID" value="CAE6939251.1"/>
    <property type="molecule type" value="Genomic_DNA"/>
</dbReference>
<dbReference type="AlphaFoldDB" id="A0A812H1Q9"/>